<reference evidence="1" key="2">
    <citation type="journal article" date="2015" name="Data Brief">
        <title>Shoot transcriptome of the giant reed, Arundo donax.</title>
        <authorList>
            <person name="Barrero R.A."/>
            <person name="Guerrero F.D."/>
            <person name="Moolhuijzen P."/>
            <person name="Goolsby J.A."/>
            <person name="Tidwell J."/>
            <person name="Bellgard S.E."/>
            <person name="Bellgard M.I."/>
        </authorList>
    </citation>
    <scope>NUCLEOTIDE SEQUENCE</scope>
    <source>
        <tissue evidence="1">Shoot tissue taken approximately 20 cm above the soil surface</tissue>
    </source>
</reference>
<accession>A0A0A8Y7E4</accession>
<dbReference type="EMBL" id="GBRH01276855">
    <property type="protein sequence ID" value="JAD21040.1"/>
    <property type="molecule type" value="Transcribed_RNA"/>
</dbReference>
<dbReference type="AlphaFoldDB" id="A0A0A8Y7E4"/>
<sequence>MVQMAVACLRESSFANVLLKSCLECCLQVGLL</sequence>
<reference evidence="1" key="1">
    <citation type="submission" date="2014-09" db="EMBL/GenBank/DDBJ databases">
        <authorList>
            <person name="Magalhaes I.L.F."/>
            <person name="Oliveira U."/>
            <person name="Santos F.R."/>
            <person name="Vidigal T.H.D.A."/>
            <person name="Brescovit A.D."/>
            <person name="Santos A.J."/>
        </authorList>
    </citation>
    <scope>NUCLEOTIDE SEQUENCE</scope>
    <source>
        <tissue evidence="1">Shoot tissue taken approximately 20 cm above the soil surface</tissue>
    </source>
</reference>
<proteinExistence type="predicted"/>
<evidence type="ECO:0000313" key="1">
    <source>
        <dbReference type="EMBL" id="JAD21040.1"/>
    </source>
</evidence>
<organism evidence="1">
    <name type="scientific">Arundo donax</name>
    <name type="common">Giant reed</name>
    <name type="synonym">Donax arundinaceus</name>
    <dbReference type="NCBI Taxonomy" id="35708"/>
    <lineage>
        <taxon>Eukaryota</taxon>
        <taxon>Viridiplantae</taxon>
        <taxon>Streptophyta</taxon>
        <taxon>Embryophyta</taxon>
        <taxon>Tracheophyta</taxon>
        <taxon>Spermatophyta</taxon>
        <taxon>Magnoliopsida</taxon>
        <taxon>Liliopsida</taxon>
        <taxon>Poales</taxon>
        <taxon>Poaceae</taxon>
        <taxon>PACMAD clade</taxon>
        <taxon>Arundinoideae</taxon>
        <taxon>Arundineae</taxon>
        <taxon>Arundo</taxon>
    </lineage>
</organism>
<protein>
    <submittedName>
        <fullName evidence="1">Uncharacterized protein</fullName>
    </submittedName>
</protein>
<name>A0A0A8Y7E4_ARUDO</name>